<sequence length="456" mass="48591">MNPRLLIPLAVVTATVLSADAPRPVSAKICTTCHTTAPGNLRGYLDNVVVKTGSFQLKLDEATEVLRYDKAGLKVVSEEKADSPEAALKAIKKGHEVRVEFTEKDGVKTATLISVKPPVKLAAADMVSTEEVQRLVALGPEKGNYFLFDSRPPVRFNEGSIPTAVNLPFPAFDKNVGKLPADKAALVIFFCNGKTCNMSPSSLAKARKLGYTNAKVYVDGMPAWYAKHYGVVSPASFKEAFLDKDIPAIVLDVRPLAEARQGFIKGSVSVAPAGLKDLLANGFPAAKLKPPVLVVDAEGGQAARAAALEIVKAGYPGVNILTGGIKGWQAAALPVETGAPATQVAYVPKLRPGAVSVAEFTRLASLAPEARKEILILDVRSPEEAKAGMIKGALNAPQDQLESRLAELPRDRRILVHCGTGARAEMAYNILKDRGYNVAYLNAEITIIDTGEFTID</sequence>
<dbReference type="InterPro" id="IPR001763">
    <property type="entry name" value="Rhodanese-like_dom"/>
</dbReference>
<dbReference type="Pfam" id="PF00581">
    <property type="entry name" value="Rhodanese"/>
    <property type="match status" value="3"/>
</dbReference>
<proteinExistence type="predicted"/>
<gene>
    <name evidence="2" type="ORF">GETHPA_11830</name>
</gene>
<dbReference type="InterPro" id="IPR036873">
    <property type="entry name" value="Rhodanese-like_dom_sf"/>
</dbReference>
<dbReference type="InterPro" id="IPR050229">
    <property type="entry name" value="GlpE_sulfurtransferase"/>
</dbReference>
<dbReference type="SUPFAM" id="SSF52821">
    <property type="entry name" value="Rhodanese/Cell cycle control phosphatase"/>
    <property type="match status" value="3"/>
</dbReference>
<feature type="domain" description="Rhodanese" evidence="1">
    <location>
        <begin position="244"/>
        <end position="337"/>
    </location>
</feature>
<dbReference type="EMBL" id="BSDD01000002">
    <property type="protein sequence ID" value="GLH69650.1"/>
    <property type="molecule type" value="Genomic_DNA"/>
</dbReference>
<feature type="domain" description="Rhodanese" evidence="1">
    <location>
        <begin position="370"/>
        <end position="444"/>
    </location>
</feature>
<protein>
    <submittedName>
        <fullName evidence="2">Sulfur transferase selenocysteine-containing protein</fullName>
    </submittedName>
</protein>
<dbReference type="PANTHER" id="PTHR43031:SF1">
    <property type="entry name" value="PYRIDINE NUCLEOTIDE-DISULPHIDE OXIDOREDUCTASE"/>
    <property type="match status" value="1"/>
</dbReference>
<dbReference type="PANTHER" id="PTHR43031">
    <property type="entry name" value="FAD-DEPENDENT OXIDOREDUCTASE"/>
    <property type="match status" value="1"/>
</dbReference>
<keyword evidence="3" id="KW-1185">Reference proteome</keyword>
<dbReference type="GO" id="GO:0016740">
    <property type="term" value="F:transferase activity"/>
    <property type="evidence" value="ECO:0007669"/>
    <property type="project" value="UniProtKB-KW"/>
</dbReference>
<evidence type="ECO:0000259" key="1">
    <source>
        <dbReference type="PROSITE" id="PS50206"/>
    </source>
</evidence>
<dbReference type="RefSeq" id="WP_285723665.1">
    <property type="nucleotide sequence ID" value="NZ_BSDD01000002.1"/>
</dbReference>
<reference evidence="2 3" key="1">
    <citation type="journal article" date="2023" name="Antonie Van Leeuwenhoek">
        <title>Mesoterricola silvestris gen. nov., sp. nov., Mesoterricola sediminis sp. nov., Geothrix oryzae sp. nov., Geothrix edaphica sp. nov., Geothrix rubra sp. nov., and Geothrix limicola sp. nov., six novel members of Acidobacteriota isolated from soils.</title>
        <authorList>
            <person name="Itoh H."/>
            <person name="Sugisawa Y."/>
            <person name="Mise K."/>
            <person name="Xu Z."/>
            <person name="Kuniyasu M."/>
            <person name="Ushijima N."/>
            <person name="Kawano K."/>
            <person name="Kobayashi E."/>
            <person name="Shiratori Y."/>
            <person name="Masuda Y."/>
            <person name="Senoo K."/>
        </authorList>
    </citation>
    <scope>NUCLEOTIDE SEQUENCE [LARGE SCALE GENOMIC DNA]</scope>
    <source>
        <strain evidence="2 3">Red803</strain>
    </source>
</reference>
<evidence type="ECO:0000313" key="3">
    <source>
        <dbReference type="Proteomes" id="UP001165089"/>
    </source>
</evidence>
<dbReference type="PROSITE" id="PS50206">
    <property type="entry name" value="RHODANESE_3"/>
    <property type="match status" value="3"/>
</dbReference>
<evidence type="ECO:0000313" key="2">
    <source>
        <dbReference type="EMBL" id="GLH69650.1"/>
    </source>
</evidence>
<dbReference type="Proteomes" id="UP001165089">
    <property type="component" value="Unassembled WGS sequence"/>
</dbReference>
<comment type="caution">
    <text evidence="2">The sequence shown here is derived from an EMBL/GenBank/DDBJ whole genome shotgun (WGS) entry which is preliminary data.</text>
</comment>
<feature type="domain" description="Rhodanese" evidence="1">
    <location>
        <begin position="141"/>
        <end position="233"/>
    </location>
</feature>
<dbReference type="Gene3D" id="3.40.250.10">
    <property type="entry name" value="Rhodanese-like domain"/>
    <property type="match status" value="3"/>
</dbReference>
<dbReference type="SMART" id="SM00450">
    <property type="entry name" value="RHOD"/>
    <property type="match status" value="3"/>
</dbReference>
<accession>A0ABQ5Q6C2</accession>
<keyword evidence="2" id="KW-0808">Transferase</keyword>
<name>A0ABQ5Q6C2_9BACT</name>
<organism evidence="2 3">
    <name type="scientific">Geothrix rubra</name>
    <dbReference type="NCBI Taxonomy" id="2927977"/>
    <lineage>
        <taxon>Bacteria</taxon>
        <taxon>Pseudomonadati</taxon>
        <taxon>Acidobacteriota</taxon>
        <taxon>Holophagae</taxon>
        <taxon>Holophagales</taxon>
        <taxon>Holophagaceae</taxon>
        <taxon>Geothrix</taxon>
    </lineage>
</organism>
<dbReference type="CDD" id="cd00158">
    <property type="entry name" value="RHOD"/>
    <property type="match status" value="2"/>
</dbReference>